<keyword evidence="7" id="KW-1185">Reference proteome</keyword>
<dbReference type="Pfam" id="PF07730">
    <property type="entry name" value="HisKA_3"/>
    <property type="match status" value="1"/>
</dbReference>
<gene>
    <name evidence="6" type="ORF">ACFY05_29755</name>
</gene>
<proteinExistence type="predicted"/>
<keyword evidence="2 6" id="KW-0418">Kinase</keyword>
<sequence>MTSLYRGMRLFTVAFLLLVVTLWPDFAAENPGLSRCLAAGCGLVAFGASYVRVVVRSIPRSGRIHVPWAMSIHIISGFALLAVLPPNWIYYLPFYVLTCIVITQGPYAALLSAAGLVLVMVFVGFTRGLPPSRLGMLAIQLGVFTLTLTGIHRVADFAGAQWETRKLSERLATERERRRLSRDLHDLVGRDLVALAMHAELVARSDSGRGAEEELRQIAALARTTLDNTRAVVEEMREPDVLAELDEARELLTWAGIELSVSGDPAEAHRQAPFAWFLREAVTNVVKHSGARNCRVIFGPDRVTVEDDGRPERPVVPGAGLTGLRERLEQADAELLLERSHDGLLRITARLAKGGPAHV</sequence>
<dbReference type="InterPro" id="IPR036890">
    <property type="entry name" value="HATPase_C_sf"/>
</dbReference>
<dbReference type="EMBL" id="JBIAXI010000021">
    <property type="protein sequence ID" value="MFF4777052.1"/>
    <property type="molecule type" value="Genomic_DNA"/>
</dbReference>
<dbReference type="GO" id="GO:0016301">
    <property type="term" value="F:kinase activity"/>
    <property type="evidence" value="ECO:0007669"/>
    <property type="project" value="UniProtKB-KW"/>
</dbReference>
<evidence type="ECO:0000313" key="6">
    <source>
        <dbReference type="EMBL" id="MFF4777052.1"/>
    </source>
</evidence>
<name>A0ABW6VG00_MICFU</name>
<keyword evidence="4" id="KW-0472">Membrane</keyword>
<dbReference type="PANTHER" id="PTHR24421">
    <property type="entry name" value="NITRATE/NITRITE SENSOR PROTEIN NARX-RELATED"/>
    <property type="match status" value="1"/>
</dbReference>
<dbReference type="RefSeq" id="WP_387345470.1">
    <property type="nucleotide sequence ID" value="NZ_JBIAXI010000021.1"/>
</dbReference>
<evidence type="ECO:0000313" key="7">
    <source>
        <dbReference type="Proteomes" id="UP001602119"/>
    </source>
</evidence>
<dbReference type="Gene3D" id="3.30.565.10">
    <property type="entry name" value="Histidine kinase-like ATPase, C-terminal domain"/>
    <property type="match status" value="1"/>
</dbReference>
<keyword evidence="4" id="KW-0812">Transmembrane</keyword>
<keyword evidence="4" id="KW-1133">Transmembrane helix</keyword>
<protein>
    <submittedName>
        <fullName evidence="6">Sensor histidine kinase</fullName>
    </submittedName>
</protein>
<feature type="domain" description="Signal transduction histidine kinase subgroup 3 dimerisation and phosphoacceptor" evidence="5">
    <location>
        <begin position="176"/>
        <end position="240"/>
    </location>
</feature>
<dbReference type="InterPro" id="IPR050482">
    <property type="entry name" value="Sensor_HK_TwoCompSys"/>
</dbReference>
<evidence type="ECO:0000256" key="3">
    <source>
        <dbReference type="ARBA" id="ARBA00023012"/>
    </source>
</evidence>
<keyword evidence="1" id="KW-0808">Transferase</keyword>
<dbReference type="InterPro" id="IPR011712">
    <property type="entry name" value="Sig_transdc_His_kin_sub3_dim/P"/>
</dbReference>
<dbReference type="Proteomes" id="UP001602119">
    <property type="component" value="Unassembled WGS sequence"/>
</dbReference>
<feature type="transmembrane region" description="Helical" evidence="4">
    <location>
        <begin position="134"/>
        <end position="155"/>
    </location>
</feature>
<comment type="caution">
    <text evidence="6">The sequence shown here is derived from an EMBL/GenBank/DDBJ whole genome shotgun (WGS) entry which is preliminary data.</text>
</comment>
<dbReference type="Gene3D" id="1.20.5.1930">
    <property type="match status" value="1"/>
</dbReference>
<evidence type="ECO:0000256" key="1">
    <source>
        <dbReference type="ARBA" id="ARBA00022679"/>
    </source>
</evidence>
<feature type="transmembrane region" description="Helical" evidence="4">
    <location>
        <begin position="94"/>
        <end position="122"/>
    </location>
</feature>
<organism evidence="6 7">
    <name type="scientific">Microtetraspora fusca</name>
    <dbReference type="NCBI Taxonomy" id="1997"/>
    <lineage>
        <taxon>Bacteria</taxon>
        <taxon>Bacillati</taxon>
        <taxon>Actinomycetota</taxon>
        <taxon>Actinomycetes</taxon>
        <taxon>Streptosporangiales</taxon>
        <taxon>Streptosporangiaceae</taxon>
        <taxon>Microtetraspora</taxon>
    </lineage>
</organism>
<dbReference type="CDD" id="cd16917">
    <property type="entry name" value="HATPase_UhpB-NarQ-NarX-like"/>
    <property type="match status" value="1"/>
</dbReference>
<feature type="transmembrane region" description="Helical" evidence="4">
    <location>
        <begin position="67"/>
        <end position="88"/>
    </location>
</feature>
<accession>A0ABW6VG00</accession>
<keyword evidence="3" id="KW-0902">Two-component regulatory system</keyword>
<evidence type="ECO:0000256" key="2">
    <source>
        <dbReference type="ARBA" id="ARBA00022777"/>
    </source>
</evidence>
<reference evidence="6 7" key="1">
    <citation type="submission" date="2024-10" db="EMBL/GenBank/DDBJ databases">
        <title>The Natural Products Discovery Center: Release of the First 8490 Sequenced Strains for Exploring Actinobacteria Biosynthetic Diversity.</title>
        <authorList>
            <person name="Kalkreuter E."/>
            <person name="Kautsar S.A."/>
            <person name="Yang D."/>
            <person name="Bader C.D."/>
            <person name="Teijaro C.N."/>
            <person name="Fluegel L."/>
            <person name="Davis C.M."/>
            <person name="Simpson J.R."/>
            <person name="Lauterbach L."/>
            <person name="Steele A.D."/>
            <person name="Gui C."/>
            <person name="Meng S."/>
            <person name="Li G."/>
            <person name="Viehrig K."/>
            <person name="Ye F."/>
            <person name="Su P."/>
            <person name="Kiefer A.F."/>
            <person name="Nichols A."/>
            <person name="Cepeda A.J."/>
            <person name="Yan W."/>
            <person name="Fan B."/>
            <person name="Jiang Y."/>
            <person name="Adhikari A."/>
            <person name="Zheng C.-J."/>
            <person name="Schuster L."/>
            <person name="Cowan T.M."/>
            <person name="Smanski M.J."/>
            <person name="Chevrette M.G."/>
            <person name="De Carvalho L.P.S."/>
            <person name="Shen B."/>
        </authorList>
    </citation>
    <scope>NUCLEOTIDE SEQUENCE [LARGE SCALE GENOMIC DNA]</scope>
    <source>
        <strain evidence="6 7">NPDC001281</strain>
    </source>
</reference>
<dbReference type="PANTHER" id="PTHR24421:SF63">
    <property type="entry name" value="SENSOR HISTIDINE KINASE DESK"/>
    <property type="match status" value="1"/>
</dbReference>
<evidence type="ECO:0000256" key="4">
    <source>
        <dbReference type="SAM" id="Phobius"/>
    </source>
</evidence>
<feature type="transmembrane region" description="Helical" evidence="4">
    <location>
        <begin position="37"/>
        <end position="55"/>
    </location>
</feature>
<evidence type="ECO:0000259" key="5">
    <source>
        <dbReference type="Pfam" id="PF07730"/>
    </source>
</evidence>